<evidence type="ECO:0000256" key="3">
    <source>
        <dbReference type="ARBA" id="ARBA00023012"/>
    </source>
</evidence>
<evidence type="ECO:0000256" key="2">
    <source>
        <dbReference type="ARBA" id="ARBA00022777"/>
    </source>
</evidence>
<dbReference type="SMART" id="SM00387">
    <property type="entry name" value="HATPase_c"/>
    <property type="match status" value="1"/>
</dbReference>
<feature type="transmembrane region" description="Helical" evidence="5">
    <location>
        <begin position="338"/>
        <end position="359"/>
    </location>
</feature>
<feature type="transmembrane region" description="Helical" evidence="5">
    <location>
        <begin position="312"/>
        <end position="332"/>
    </location>
</feature>
<feature type="transmembrane region" description="Helical" evidence="5">
    <location>
        <begin position="167"/>
        <end position="188"/>
    </location>
</feature>
<keyword evidence="2 7" id="KW-0418">Kinase</keyword>
<dbReference type="STRING" id="391936.S7S_05080"/>
<dbReference type="InterPro" id="IPR003594">
    <property type="entry name" value="HATPase_dom"/>
</dbReference>
<keyword evidence="4" id="KW-0175">Coiled coil</keyword>
<dbReference type="SUPFAM" id="SSF55874">
    <property type="entry name" value="ATPase domain of HSP90 chaperone/DNA topoisomerase II/histidine kinase"/>
    <property type="match status" value="1"/>
</dbReference>
<evidence type="ECO:0000256" key="4">
    <source>
        <dbReference type="SAM" id="Coils"/>
    </source>
</evidence>
<dbReference type="GO" id="GO:0016301">
    <property type="term" value="F:kinase activity"/>
    <property type="evidence" value="ECO:0007669"/>
    <property type="project" value="UniProtKB-KW"/>
</dbReference>
<dbReference type="InterPro" id="IPR050482">
    <property type="entry name" value="Sensor_HK_TwoCompSys"/>
</dbReference>
<keyword evidence="3" id="KW-0902">Two-component regulatory system</keyword>
<gene>
    <name evidence="7" type="ORF">S7S_05080</name>
</gene>
<evidence type="ECO:0000259" key="6">
    <source>
        <dbReference type="PROSITE" id="PS50109"/>
    </source>
</evidence>
<keyword evidence="8" id="KW-1185">Reference proteome</keyword>
<evidence type="ECO:0000313" key="8">
    <source>
        <dbReference type="Proteomes" id="UP000006764"/>
    </source>
</evidence>
<protein>
    <submittedName>
        <fullName evidence="7">ATPase, histidine kinase-, DNA gyrase B-, and HSP90-like domain-containing protein</fullName>
    </submittedName>
</protein>
<organism evidence="7 8">
    <name type="scientific">Isoalcanivorax pacificus W11-5</name>
    <dbReference type="NCBI Taxonomy" id="391936"/>
    <lineage>
        <taxon>Bacteria</taxon>
        <taxon>Pseudomonadati</taxon>
        <taxon>Pseudomonadota</taxon>
        <taxon>Gammaproteobacteria</taxon>
        <taxon>Oceanospirillales</taxon>
        <taxon>Alcanivoracaceae</taxon>
        <taxon>Isoalcanivorax</taxon>
    </lineage>
</organism>
<dbReference type="PROSITE" id="PS50109">
    <property type="entry name" value="HIS_KIN"/>
    <property type="match status" value="1"/>
</dbReference>
<dbReference type="HOGENOM" id="CLU_014388_2_0_6"/>
<evidence type="ECO:0000256" key="5">
    <source>
        <dbReference type="SAM" id="Phobius"/>
    </source>
</evidence>
<dbReference type="AlphaFoldDB" id="A0A0B4XK38"/>
<feature type="transmembrane region" description="Helical" evidence="5">
    <location>
        <begin position="254"/>
        <end position="275"/>
    </location>
</feature>
<dbReference type="Gene3D" id="3.30.565.10">
    <property type="entry name" value="Histidine kinase-like ATPase, C-terminal domain"/>
    <property type="match status" value="1"/>
</dbReference>
<name>A0A0B4XK38_9GAMM</name>
<dbReference type="EMBL" id="CP004387">
    <property type="protein sequence ID" value="AJD47436.1"/>
    <property type="molecule type" value="Genomic_DNA"/>
</dbReference>
<proteinExistence type="predicted"/>
<dbReference type="PANTHER" id="PTHR24421">
    <property type="entry name" value="NITRATE/NITRITE SENSOR PROTEIN NARX-RELATED"/>
    <property type="match status" value="1"/>
</dbReference>
<accession>A0A0B4XK38</accession>
<reference evidence="7 8" key="1">
    <citation type="journal article" date="2012" name="J. Bacteriol.">
        <title>Genome sequence of an alkane-degrading bacterium, Alcanivorax pacificus type strain W11-5, isolated from deep sea sediment.</title>
        <authorList>
            <person name="Lai Q."/>
            <person name="Shao Z."/>
        </authorList>
    </citation>
    <scope>NUCLEOTIDE SEQUENCE [LARGE SCALE GENOMIC DNA]</scope>
    <source>
        <strain evidence="7 8">W11-5</strain>
    </source>
</reference>
<feature type="domain" description="Histidine kinase" evidence="6">
    <location>
        <begin position="409"/>
        <end position="591"/>
    </location>
</feature>
<dbReference type="Proteomes" id="UP000006764">
    <property type="component" value="Chromosome"/>
</dbReference>
<evidence type="ECO:0000256" key="1">
    <source>
        <dbReference type="ARBA" id="ARBA00022679"/>
    </source>
</evidence>
<sequence length="597" mass="66113">MIRKLGLGVLWAVLAGLASVPLWLSPPQPDVLAITAAQYEEDGAWQAVTLPRARREAGGWEHYRMAFRLEDATQRYLFIPTISQRAIITLAGEEIADTEHRTTMIGLASGITALVPLPPRLLQPGENVIDVHLQSIGMVPAYLSPLYVGSADQLTPYYRSRIFLLEYLRLMVPAGQLLMALVVMVLWLYRPQEPLFGWLALMLVTSMFIYLGMMQDLVPGLFTLMPYLHMIGSSASAILMITVLLIAGIPPPRWLKLAALLVPAGCIVLGVSGLVSASQLVMFVNAPLNITGLLISLGITGWAAARRVSEAWLLLLPLLLAALAALHDYLVVTGRADGPIFLSVYYRPALMIGIAMILMRRLGVSLNRLDNANAYLTQRLTEQEQELARLHAEERREAARRTLADERRRLTADLHDGLSGHLASIIALSEREKSAQVERAAREALDDLRLVIHSLDIQDRELPAALAGLRERLERQLKRMGVTLDWSMARLPEIAGVTPSQALNVLRILQEAITNAIKHGQATHISVQGSDDDGHARIEVENNGLPFPRNPDRCGTGLNNMRRRIRALDGRIEIEPLEQGTRLTLWLPRQLPESSPE</sequence>
<feature type="transmembrane region" description="Helical" evidence="5">
    <location>
        <begin position="227"/>
        <end position="247"/>
    </location>
</feature>
<dbReference type="CDD" id="cd16917">
    <property type="entry name" value="HATPase_UhpB-NarQ-NarX-like"/>
    <property type="match status" value="1"/>
</dbReference>
<dbReference type="InterPro" id="IPR005467">
    <property type="entry name" value="His_kinase_dom"/>
</dbReference>
<keyword evidence="5" id="KW-0472">Membrane</keyword>
<dbReference type="InterPro" id="IPR036890">
    <property type="entry name" value="HATPase_C_sf"/>
</dbReference>
<feature type="coiled-coil region" evidence="4">
    <location>
        <begin position="366"/>
        <end position="409"/>
    </location>
</feature>
<feature type="transmembrane region" description="Helical" evidence="5">
    <location>
        <begin position="195"/>
        <end position="215"/>
    </location>
</feature>
<dbReference type="KEGG" id="apac:S7S_05080"/>
<dbReference type="RefSeq" id="WP_008737339.1">
    <property type="nucleotide sequence ID" value="NZ_CP004387.1"/>
</dbReference>
<keyword evidence="5" id="KW-0812">Transmembrane</keyword>
<feature type="transmembrane region" description="Helical" evidence="5">
    <location>
        <begin position="281"/>
        <end position="305"/>
    </location>
</feature>
<dbReference type="Pfam" id="PF02518">
    <property type="entry name" value="HATPase_c"/>
    <property type="match status" value="1"/>
</dbReference>
<keyword evidence="5" id="KW-1133">Transmembrane helix</keyword>
<keyword evidence="1" id="KW-0808">Transferase</keyword>
<evidence type="ECO:0000313" key="7">
    <source>
        <dbReference type="EMBL" id="AJD47436.1"/>
    </source>
</evidence>
<dbReference type="PANTHER" id="PTHR24421:SF58">
    <property type="entry name" value="SIGNAL TRANSDUCTION HISTIDINE-PROTEIN KINASE_PHOSPHATASE UHPB"/>
    <property type="match status" value="1"/>
</dbReference>
<dbReference type="GO" id="GO:0000160">
    <property type="term" value="P:phosphorelay signal transduction system"/>
    <property type="evidence" value="ECO:0007669"/>
    <property type="project" value="UniProtKB-KW"/>
</dbReference>